<accession>A0A1R1I4Q6</accession>
<evidence type="ECO:0000256" key="3">
    <source>
        <dbReference type="ARBA" id="ARBA00023004"/>
    </source>
</evidence>
<feature type="signal peptide" evidence="5">
    <location>
        <begin position="1"/>
        <end position="24"/>
    </location>
</feature>
<dbReference type="GO" id="GO:0046872">
    <property type="term" value="F:metal ion binding"/>
    <property type="evidence" value="ECO:0007669"/>
    <property type="project" value="UniProtKB-KW"/>
</dbReference>
<feature type="chain" id="PRO_5012661182" description="Cytochrome c domain-containing protein" evidence="5">
    <location>
        <begin position="25"/>
        <end position="140"/>
    </location>
</feature>
<evidence type="ECO:0000259" key="6">
    <source>
        <dbReference type="PROSITE" id="PS51007"/>
    </source>
</evidence>
<dbReference type="InterPro" id="IPR036909">
    <property type="entry name" value="Cyt_c-like_dom_sf"/>
</dbReference>
<dbReference type="Gene3D" id="1.10.760.10">
    <property type="entry name" value="Cytochrome c-like domain"/>
    <property type="match status" value="1"/>
</dbReference>
<feature type="domain" description="Cytochrome c" evidence="6">
    <location>
        <begin position="48"/>
        <end position="140"/>
    </location>
</feature>
<evidence type="ECO:0000256" key="2">
    <source>
        <dbReference type="ARBA" id="ARBA00022723"/>
    </source>
</evidence>
<dbReference type="SUPFAM" id="SSF46626">
    <property type="entry name" value="Cytochrome c"/>
    <property type="match status" value="1"/>
</dbReference>
<keyword evidence="2 4" id="KW-0479">Metal-binding</keyword>
<dbReference type="AlphaFoldDB" id="A0A1R1I4Q6"/>
<dbReference type="PROSITE" id="PS51007">
    <property type="entry name" value="CYTC"/>
    <property type="match status" value="1"/>
</dbReference>
<evidence type="ECO:0000313" key="7">
    <source>
        <dbReference type="EMBL" id="OMG53697.1"/>
    </source>
</evidence>
<protein>
    <recommendedName>
        <fullName evidence="6">Cytochrome c domain-containing protein</fullName>
    </recommendedName>
</protein>
<organism evidence="7 8">
    <name type="scientific">Azonexus hydrophilus</name>
    <dbReference type="NCBI Taxonomy" id="418702"/>
    <lineage>
        <taxon>Bacteria</taxon>
        <taxon>Pseudomonadati</taxon>
        <taxon>Pseudomonadota</taxon>
        <taxon>Betaproteobacteria</taxon>
        <taxon>Rhodocyclales</taxon>
        <taxon>Azonexaceae</taxon>
        <taxon>Azonexus</taxon>
    </lineage>
</organism>
<dbReference type="GO" id="GO:0020037">
    <property type="term" value="F:heme binding"/>
    <property type="evidence" value="ECO:0007669"/>
    <property type="project" value="InterPro"/>
</dbReference>
<evidence type="ECO:0000256" key="1">
    <source>
        <dbReference type="ARBA" id="ARBA00022617"/>
    </source>
</evidence>
<keyword evidence="1 4" id="KW-0349">Heme</keyword>
<sequence>MNAMKFRLAFSLVFASLHSLAASAGPLEDQLARYATAAKAASPAFAGFSAARGEKLHVTSFALGKPDTPACTSCHGLDPKAAGKTLTGKRIEPVALSVSPTRYADPAKVEKWFKRNCNEVLGRECTALEKGDWLTFVSSR</sequence>
<evidence type="ECO:0000256" key="4">
    <source>
        <dbReference type="PROSITE-ProRule" id="PRU00433"/>
    </source>
</evidence>
<dbReference type="STRING" id="418702.BJN45_09695"/>
<dbReference type="Pfam" id="PF09086">
    <property type="entry name" value="DUF1924"/>
    <property type="match status" value="1"/>
</dbReference>
<dbReference type="InterPro" id="IPR015170">
    <property type="entry name" value="DUF1924_SHP"/>
</dbReference>
<name>A0A1R1I4Q6_9RHOO</name>
<keyword evidence="5" id="KW-0732">Signal</keyword>
<dbReference type="InterPro" id="IPR009056">
    <property type="entry name" value="Cyt_c-like_dom"/>
</dbReference>
<proteinExistence type="predicted"/>
<dbReference type="Proteomes" id="UP000187526">
    <property type="component" value="Unassembled WGS sequence"/>
</dbReference>
<evidence type="ECO:0000313" key="8">
    <source>
        <dbReference type="Proteomes" id="UP000187526"/>
    </source>
</evidence>
<dbReference type="EMBL" id="MTHD01000003">
    <property type="protein sequence ID" value="OMG53697.1"/>
    <property type="molecule type" value="Genomic_DNA"/>
</dbReference>
<dbReference type="GO" id="GO:0009055">
    <property type="term" value="F:electron transfer activity"/>
    <property type="evidence" value="ECO:0007669"/>
    <property type="project" value="InterPro"/>
</dbReference>
<gene>
    <name evidence="7" type="ORF">BJN45_09695</name>
</gene>
<keyword evidence="3 4" id="KW-0408">Iron</keyword>
<comment type="caution">
    <text evidence="7">The sequence shown here is derived from an EMBL/GenBank/DDBJ whole genome shotgun (WGS) entry which is preliminary data.</text>
</comment>
<reference evidence="7 8" key="1">
    <citation type="submission" date="2016-10" db="EMBL/GenBank/DDBJ databases">
        <title>Alkaliphiles isolated from bioreactors.</title>
        <authorList>
            <person name="Salah Z."/>
            <person name="Rout S.P."/>
            <person name="Humphreys P.N."/>
        </authorList>
    </citation>
    <scope>NUCLEOTIDE SEQUENCE [LARGE SCALE GENOMIC DNA]</scope>
    <source>
        <strain evidence="7 8">ZS02</strain>
    </source>
</reference>
<dbReference type="OrthoDB" id="5295318at2"/>
<evidence type="ECO:0000256" key="5">
    <source>
        <dbReference type="SAM" id="SignalP"/>
    </source>
</evidence>
<keyword evidence="8" id="KW-1185">Reference proteome</keyword>